<organism evidence="10 11">
    <name type="scientific">Sphingobium boeckii</name>
    <dbReference type="NCBI Taxonomy" id="1082345"/>
    <lineage>
        <taxon>Bacteria</taxon>
        <taxon>Pseudomonadati</taxon>
        <taxon>Pseudomonadota</taxon>
        <taxon>Alphaproteobacteria</taxon>
        <taxon>Sphingomonadales</taxon>
        <taxon>Sphingomonadaceae</taxon>
        <taxon>Sphingobium</taxon>
    </lineage>
</organism>
<dbReference type="AlphaFoldDB" id="A0A7W9AKM3"/>
<dbReference type="RefSeq" id="WP_246350877.1">
    <property type="nucleotide sequence ID" value="NZ_JACIJC010000005.1"/>
</dbReference>
<evidence type="ECO:0000259" key="9">
    <source>
        <dbReference type="Pfam" id="PF11984"/>
    </source>
</evidence>
<dbReference type="InterPro" id="IPR014263">
    <property type="entry name" value="Methanolan_biosynth_EpsI"/>
</dbReference>
<comment type="subcellular location">
    <subcellularLocation>
        <location evidence="1">Cell membrane</location>
        <topology evidence="1">Multi-pass membrane protein</topology>
    </subcellularLocation>
</comment>
<feature type="transmembrane region" description="Helical" evidence="8">
    <location>
        <begin position="233"/>
        <end position="254"/>
    </location>
</feature>
<keyword evidence="6 8" id="KW-1133">Transmembrane helix</keyword>
<dbReference type="InterPro" id="IPR017540">
    <property type="entry name" value="Exosortase-1"/>
</dbReference>
<name>A0A7W9AKM3_9SPHN</name>
<evidence type="ECO:0000256" key="4">
    <source>
        <dbReference type="ARBA" id="ARBA00022692"/>
    </source>
</evidence>
<feature type="transmembrane region" description="Helical" evidence="8">
    <location>
        <begin position="92"/>
        <end position="114"/>
    </location>
</feature>
<dbReference type="Pfam" id="PF11984">
    <property type="entry name" value="DUF3485"/>
    <property type="match status" value="1"/>
</dbReference>
<feature type="transmembrane region" description="Helical" evidence="8">
    <location>
        <begin position="25"/>
        <end position="42"/>
    </location>
</feature>
<dbReference type="Proteomes" id="UP000549617">
    <property type="component" value="Unassembled WGS sequence"/>
</dbReference>
<reference evidence="10 11" key="1">
    <citation type="submission" date="2020-08" db="EMBL/GenBank/DDBJ databases">
        <title>Genomic Encyclopedia of Type Strains, Phase IV (KMG-IV): sequencing the most valuable type-strain genomes for metagenomic binning, comparative biology and taxonomic classification.</title>
        <authorList>
            <person name="Goeker M."/>
        </authorList>
    </citation>
    <scope>NUCLEOTIDE SEQUENCE [LARGE SCALE GENOMIC DNA]</scope>
    <source>
        <strain evidence="10 11">DSM 25079</strain>
    </source>
</reference>
<evidence type="ECO:0000256" key="8">
    <source>
        <dbReference type="SAM" id="Phobius"/>
    </source>
</evidence>
<keyword evidence="2" id="KW-1003">Cell membrane</keyword>
<feature type="transmembrane region" description="Helical" evidence="8">
    <location>
        <begin position="167"/>
        <end position="186"/>
    </location>
</feature>
<dbReference type="Pfam" id="PF09721">
    <property type="entry name" value="Exosortase_EpsH"/>
    <property type="match status" value="1"/>
</dbReference>
<keyword evidence="4 8" id="KW-0812">Transmembrane</keyword>
<feature type="transmembrane region" description="Helical" evidence="8">
    <location>
        <begin position="193"/>
        <end position="213"/>
    </location>
</feature>
<dbReference type="GO" id="GO:0006508">
    <property type="term" value="P:proteolysis"/>
    <property type="evidence" value="ECO:0007669"/>
    <property type="project" value="UniProtKB-KW"/>
</dbReference>
<dbReference type="InterPro" id="IPR013426">
    <property type="entry name" value="EpsH-like"/>
</dbReference>
<evidence type="ECO:0000256" key="1">
    <source>
        <dbReference type="ARBA" id="ARBA00004651"/>
    </source>
</evidence>
<keyword evidence="11" id="KW-1185">Reference proteome</keyword>
<feature type="transmembrane region" description="Helical" evidence="8">
    <location>
        <begin position="54"/>
        <end position="72"/>
    </location>
</feature>
<dbReference type="GO" id="GO:0008233">
    <property type="term" value="F:peptidase activity"/>
    <property type="evidence" value="ECO:0007669"/>
    <property type="project" value="UniProtKB-KW"/>
</dbReference>
<dbReference type="EMBL" id="JACIJC010000005">
    <property type="protein sequence ID" value="MBB5687390.1"/>
    <property type="molecule type" value="Genomic_DNA"/>
</dbReference>
<evidence type="ECO:0000256" key="2">
    <source>
        <dbReference type="ARBA" id="ARBA00022475"/>
    </source>
</evidence>
<evidence type="ECO:0000256" key="3">
    <source>
        <dbReference type="ARBA" id="ARBA00022670"/>
    </source>
</evidence>
<dbReference type="NCBIfam" id="TIGR03109">
    <property type="entry name" value="exosort_XrtA"/>
    <property type="match status" value="1"/>
</dbReference>
<dbReference type="GO" id="GO:0005886">
    <property type="term" value="C:plasma membrane"/>
    <property type="evidence" value="ECO:0007669"/>
    <property type="project" value="UniProtKB-SubCell"/>
</dbReference>
<dbReference type="NCBIfam" id="TIGR02602">
    <property type="entry name" value="8TM_EpsH"/>
    <property type="match status" value="1"/>
</dbReference>
<evidence type="ECO:0000256" key="5">
    <source>
        <dbReference type="ARBA" id="ARBA00022801"/>
    </source>
</evidence>
<dbReference type="InterPro" id="IPR019127">
    <property type="entry name" value="Exosortase"/>
</dbReference>
<keyword evidence="5" id="KW-0378">Hydrolase</keyword>
<evidence type="ECO:0000313" key="10">
    <source>
        <dbReference type="EMBL" id="MBB5687390.1"/>
    </source>
</evidence>
<evidence type="ECO:0000256" key="6">
    <source>
        <dbReference type="ARBA" id="ARBA00022989"/>
    </source>
</evidence>
<feature type="transmembrane region" description="Helical" evidence="8">
    <location>
        <begin position="126"/>
        <end position="147"/>
    </location>
</feature>
<protein>
    <submittedName>
        <fullName evidence="10">Exosortase A</fullName>
    </submittedName>
</protein>
<evidence type="ECO:0000256" key="7">
    <source>
        <dbReference type="ARBA" id="ARBA00023136"/>
    </source>
</evidence>
<feature type="domain" description="Methanolan biosynthesis EpsI" evidence="9">
    <location>
        <begin position="282"/>
        <end position="471"/>
    </location>
</feature>
<keyword evidence="3" id="KW-0645">Protease</keyword>
<keyword evidence="7 8" id="KW-0472">Membrane</keyword>
<dbReference type="NCBIfam" id="TIGR04178">
    <property type="entry name" value="exo_archaeo"/>
    <property type="match status" value="1"/>
</dbReference>
<accession>A0A7W9AKM3</accession>
<evidence type="ECO:0000313" key="11">
    <source>
        <dbReference type="Proteomes" id="UP000549617"/>
    </source>
</evidence>
<dbReference type="InterPro" id="IPR026392">
    <property type="entry name" value="Exo/Archaeosortase_dom"/>
</dbReference>
<dbReference type="NCBIfam" id="TIGR02914">
    <property type="entry name" value="EpsI_fam"/>
    <property type="match status" value="1"/>
</dbReference>
<feature type="transmembrane region" description="Helical" evidence="8">
    <location>
        <begin position="275"/>
        <end position="295"/>
    </location>
</feature>
<comment type="caution">
    <text evidence="10">The sequence shown here is derived from an EMBL/GenBank/DDBJ whole genome shotgun (WGS) entry which is preliminary data.</text>
</comment>
<gene>
    <name evidence="10" type="ORF">FHS49_003418</name>
</gene>
<sequence>MVAAILLIFLHDAAALVSIWWTSSTFGHCLLIPPILGWLVWLRRQAMVTITPRSWTAALAILAAGAFGWLLGEAAGVALARHLGLVMMLQGAVMTLLGPAVSRVLMFPLGYMIFMIPFGEPLVPPLQTLTAQMCMAMLGWIGIPARIDGVFITTSAGYFEVAEACSGVNFLIAMLAFAVLVANVCFKSWTRRISFVLFAVATSILANGVRAWGTIAISHATSLDFAAGFDHIVYGWIFFGLVLAIVMAAAWPFFDRAADDPFLHRFPSVETPPPPSWPYAVALAALAIVAAPMLWANVVTAAGRTDLPYPVELPELAGWQRAPISTRHPWMPRFDGADHRLFGRYRNAAGDAVDLGIFVYGWQAEGRELVGYGQGAIDPASDWAWTSPAPSIAGGQGARITAPGPVVREVMTFYRAGDVLTGSPARVKLATLKVRLTGGDQRAVAIMVSAEEMPGHDAHAAIGRFIAALGPLDKLADGIAARATAR</sequence>
<proteinExistence type="predicted"/>